<evidence type="ECO:0000256" key="1">
    <source>
        <dbReference type="SAM" id="MobiDB-lite"/>
    </source>
</evidence>
<sequence>MSGSNSTVSLTLQIKGQQAAQEMKRISDQQIQATTKINTQWTQVASAQAKFVNTAKVGTRETLNTARAGDQLLRTNKMLEGVLRQQSIQTKLQSQLLKQQVGSAQQLANWSKQVEQSSKRTHQSTQQTMSLWQKVSTIGGAAIGAGYALQQPIKRTVDYDRDLHYAAQKLSDSPTDWNSTKDWMNKIVVGNAINGGVDRDQSFLAMDALIANGAYNDNDLQKMKSNLARAHFEAGKSALASGGDILDFAQVGVAAKSRNLNESKVQAMVIKADDLGAMSAKDIAKALPAQLGKLSVDKVNSERAVAQLIALNEIAMKTAGTSGEADTNVQNFLGKMYSSDTIERLKKKQSINLPDRYAAGKNNGKTDFDVFYDVADEILAKDKRMQAIVKKMVAAKNDAQAQAILETQQGIYEQSGLAAILPDQQSLMTLVAIKRYKKQWDEMTDTALTKGEQTRDLKYNYNKTELASVGINSFDVTRKNAEYQTLQDSTKLLGDMGQKVTEITNKYPQLITAMGATELALKALAVAAGGAALGQIVGGKGVAGAASAGAAGTATKAIGGASAVGGVAAAYAGSQLIKPIDDAGYNLVSGLLAKIGIGSGGESPDFVQQAIEQSKAQQASAEEKSSQL</sequence>
<dbReference type="AlphaFoldDB" id="A0A241ZB22"/>
<dbReference type="Proteomes" id="UP000194699">
    <property type="component" value="Unassembled WGS sequence"/>
</dbReference>
<evidence type="ECO:0000313" key="3">
    <source>
        <dbReference type="Proteomes" id="UP000194699"/>
    </source>
</evidence>
<dbReference type="RefSeq" id="WP_086249888.1">
    <property type="nucleotide sequence ID" value="NZ_NGEL01000163.1"/>
</dbReference>
<proteinExistence type="predicted"/>
<gene>
    <name evidence="2" type="ORF">B9X95_15940</name>
</gene>
<name>A0A241ZB22_ACIBA</name>
<accession>A0A241ZB22</accession>
<feature type="non-terminal residue" evidence="2">
    <location>
        <position position="628"/>
    </location>
</feature>
<comment type="caution">
    <text evidence="2">The sequence shown here is derived from an EMBL/GenBank/DDBJ whole genome shotgun (WGS) entry which is preliminary data.</text>
</comment>
<organism evidence="2 3">
    <name type="scientific">Acinetobacter baumannii</name>
    <dbReference type="NCBI Taxonomy" id="470"/>
    <lineage>
        <taxon>Bacteria</taxon>
        <taxon>Pseudomonadati</taxon>
        <taxon>Pseudomonadota</taxon>
        <taxon>Gammaproteobacteria</taxon>
        <taxon>Moraxellales</taxon>
        <taxon>Moraxellaceae</taxon>
        <taxon>Acinetobacter</taxon>
        <taxon>Acinetobacter calcoaceticus/baumannii complex</taxon>
    </lineage>
</organism>
<feature type="region of interest" description="Disordered" evidence="1">
    <location>
        <begin position="608"/>
        <end position="628"/>
    </location>
</feature>
<dbReference type="EMBL" id="NGEL01000163">
    <property type="protein sequence ID" value="OTM82098.1"/>
    <property type="molecule type" value="Genomic_DNA"/>
</dbReference>
<protein>
    <recommendedName>
        <fullName evidence="4">Phage tail tape measure protein</fullName>
    </recommendedName>
</protein>
<evidence type="ECO:0000313" key="2">
    <source>
        <dbReference type="EMBL" id="OTM82098.1"/>
    </source>
</evidence>
<evidence type="ECO:0008006" key="4">
    <source>
        <dbReference type="Google" id="ProtNLM"/>
    </source>
</evidence>
<feature type="compositionally biased region" description="Polar residues" evidence="1">
    <location>
        <begin position="610"/>
        <end position="620"/>
    </location>
</feature>
<reference evidence="2 3" key="1">
    <citation type="submission" date="2017-05" db="EMBL/GenBank/DDBJ databases">
        <authorList>
            <person name="Song R."/>
            <person name="Chenine A.L."/>
            <person name="Ruprecht R.M."/>
        </authorList>
    </citation>
    <scope>NUCLEOTIDE SEQUENCE [LARGE SCALE GENOMIC DNA]</scope>
    <source>
        <strain evidence="2 3">PR350</strain>
    </source>
</reference>